<evidence type="ECO:0000256" key="7">
    <source>
        <dbReference type="ARBA" id="ARBA00022777"/>
    </source>
</evidence>
<dbReference type="PRINTS" id="PR00344">
    <property type="entry name" value="BCTRLSENSOR"/>
</dbReference>
<keyword evidence="5" id="KW-0808">Transferase</keyword>
<dbReference type="Gene3D" id="3.30.565.10">
    <property type="entry name" value="Histidine kinase-like ATPase, C-terminal domain"/>
    <property type="match status" value="1"/>
</dbReference>
<dbReference type="EC" id="2.7.13.3" evidence="3"/>
<evidence type="ECO:0000259" key="13">
    <source>
        <dbReference type="PROSITE" id="PS50885"/>
    </source>
</evidence>
<dbReference type="InterPro" id="IPR050428">
    <property type="entry name" value="TCS_sensor_his_kinase"/>
</dbReference>
<evidence type="ECO:0000256" key="4">
    <source>
        <dbReference type="ARBA" id="ARBA00022553"/>
    </source>
</evidence>
<evidence type="ECO:0000256" key="11">
    <source>
        <dbReference type="SAM" id="Phobius"/>
    </source>
</evidence>
<gene>
    <name evidence="14" type="ORF">GCM10008942_13800</name>
</gene>
<keyword evidence="15" id="KW-1185">Reference proteome</keyword>
<dbReference type="InterPro" id="IPR036890">
    <property type="entry name" value="HATPase_C_sf"/>
</dbReference>
<organism evidence="14 15">
    <name type="scientific">Rhizomicrobium electricum</name>
    <dbReference type="NCBI Taxonomy" id="480070"/>
    <lineage>
        <taxon>Bacteria</taxon>
        <taxon>Pseudomonadati</taxon>
        <taxon>Pseudomonadota</taxon>
        <taxon>Alphaproteobacteria</taxon>
        <taxon>Micropepsales</taxon>
        <taxon>Micropepsaceae</taxon>
        <taxon>Rhizomicrobium</taxon>
    </lineage>
</organism>
<dbReference type="InterPro" id="IPR004358">
    <property type="entry name" value="Sig_transdc_His_kin-like_C"/>
</dbReference>
<dbReference type="Proteomes" id="UP001499951">
    <property type="component" value="Unassembled WGS sequence"/>
</dbReference>
<dbReference type="InterPro" id="IPR005467">
    <property type="entry name" value="His_kinase_dom"/>
</dbReference>
<keyword evidence="4" id="KW-0597">Phosphoprotein</keyword>
<keyword evidence="9" id="KW-0902">Two-component regulatory system</keyword>
<dbReference type="PANTHER" id="PTHR45436">
    <property type="entry name" value="SENSOR HISTIDINE KINASE YKOH"/>
    <property type="match status" value="1"/>
</dbReference>
<dbReference type="SMART" id="SM00387">
    <property type="entry name" value="HATPase_c"/>
    <property type="match status" value="1"/>
</dbReference>
<dbReference type="PROSITE" id="PS50109">
    <property type="entry name" value="HIS_KIN"/>
    <property type="match status" value="1"/>
</dbReference>
<keyword evidence="7 14" id="KW-0418">Kinase</keyword>
<keyword evidence="8 11" id="KW-1133">Transmembrane helix</keyword>
<reference evidence="15" key="1">
    <citation type="journal article" date="2019" name="Int. J. Syst. Evol. Microbiol.">
        <title>The Global Catalogue of Microorganisms (GCM) 10K type strain sequencing project: providing services to taxonomists for standard genome sequencing and annotation.</title>
        <authorList>
            <consortium name="The Broad Institute Genomics Platform"/>
            <consortium name="The Broad Institute Genome Sequencing Center for Infectious Disease"/>
            <person name="Wu L."/>
            <person name="Ma J."/>
        </authorList>
    </citation>
    <scope>NUCLEOTIDE SEQUENCE [LARGE SCALE GENOMIC DNA]</scope>
    <source>
        <strain evidence="15">JCM 15089</strain>
    </source>
</reference>
<feature type="transmembrane region" description="Helical" evidence="11">
    <location>
        <begin position="191"/>
        <end position="214"/>
    </location>
</feature>
<dbReference type="EMBL" id="BAAADD010000003">
    <property type="protein sequence ID" value="GAA0566591.1"/>
    <property type="molecule type" value="Genomic_DNA"/>
</dbReference>
<dbReference type="SUPFAM" id="SSF55874">
    <property type="entry name" value="ATPase domain of HSP90 chaperone/DNA topoisomerase II/histidine kinase"/>
    <property type="match status" value="1"/>
</dbReference>
<protein>
    <recommendedName>
        <fullName evidence="3">histidine kinase</fullName>
        <ecNumber evidence="3">2.7.13.3</ecNumber>
    </recommendedName>
</protein>
<evidence type="ECO:0000313" key="15">
    <source>
        <dbReference type="Proteomes" id="UP001499951"/>
    </source>
</evidence>
<feature type="transmembrane region" description="Helical" evidence="11">
    <location>
        <begin position="28"/>
        <end position="47"/>
    </location>
</feature>
<evidence type="ECO:0000256" key="10">
    <source>
        <dbReference type="ARBA" id="ARBA00023136"/>
    </source>
</evidence>
<comment type="subcellular location">
    <subcellularLocation>
        <location evidence="2">Membrane</location>
    </subcellularLocation>
</comment>
<dbReference type="InterPro" id="IPR003594">
    <property type="entry name" value="HATPase_dom"/>
</dbReference>
<evidence type="ECO:0000256" key="8">
    <source>
        <dbReference type="ARBA" id="ARBA00022989"/>
    </source>
</evidence>
<evidence type="ECO:0000256" key="2">
    <source>
        <dbReference type="ARBA" id="ARBA00004370"/>
    </source>
</evidence>
<feature type="domain" description="Histidine kinase" evidence="12">
    <location>
        <begin position="270"/>
        <end position="471"/>
    </location>
</feature>
<evidence type="ECO:0000256" key="3">
    <source>
        <dbReference type="ARBA" id="ARBA00012438"/>
    </source>
</evidence>
<accession>A0ABP3PGG6</accession>
<dbReference type="PANTHER" id="PTHR45436:SF5">
    <property type="entry name" value="SENSOR HISTIDINE KINASE TRCS"/>
    <property type="match status" value="1"/>
</dbReference>
<comment type="catalytic activity">
    <reaction evidence="1">
        <text>ATP + protein L-histidine = ADP + protein N-phospho-L-histidine.</text>
        <dbReference type="EC" id="2.7.13.3"/>
    </reaction>
</comment>
<name>A0ABP3PGG6_9PROT</name>
<evidence type="ECO:0000259" key="12">
    <source>
        <dbReference type="PROSITE" id="PS50109"/>
    </source>
</evidence>
<evidence type="ECO:0000313" key="14">
    <source>
        <dbReference type="EMBL" id="GAA0566591.1"/>
    </source>
</evidence>
<feature type="domain" description="HAMP" evidence="13">
    <location>
        <begin position="211"/>
        <end position="262"/>
    </location>
</feature>
<comment type="caution">
    <text evidence="14">The sequence shown here is derived from an EMBL/GenBank/DDBJ whole genome shotgun (WGS) entry which is preliminary data.</text>
</comment>
<keyword evidence="10 11" id="KW-0472">Membrane</keyword>
<evidence type="ECO:0000256" key="5">
    <source>
        <dbReference type="ARBA" id="ARBA00022679"/>
    </source>
</evidence>
<proteinExistence type="predicted"/>
<dbReference type="Gene3D" id="1.10.287.130">
    <property type="match status" value="1"/>
</dbReference>
<dbReference type="PROSITE" id="PS50885">
    <property type="entry name" value="HAMP"/>
    <property type="match status" value="1"/>
</dbReference>
<sequence length="471" mass="50929">MGIASTIRTLLAKINLSRRGPRSLAGRLILAAAVWAALGLAAGGWVLSETFGLAMRDNFDATLQTDLDGLIAAAEPDAYGSITMRAQYLNRRFERAYSGLYWQIETEGLPVTVSRSMFDNTLHPQDLKRGPGGSWGYAEGPLDQQLRVLVKHAKFPVRATRNPNDFRAYTFMVAGDTASVDAAVKEFNSTIFWSFAVLFFGFVAAVFIQVRVGLLPLRQVQQSLARIRDGSAQRLEGRFPAEIAPLAAELNSLIEHSSEVVGRARAHVSNLAHFLKTPLTVLAAEAEASPGPLADAVQKQVGVMRRQVDHYLTRARTAGALNVLGNRTPVAPVLEDLARVLRRIHAERGIAIAVTCPDEICFRGERQDLEEMAGNLMDNACKWARSRITVAAVRLEGRSFRLVVEDDGPGLAPEDLGRELSRGERLDESVPGSGLGLSIVRDISKLYGGGLSLGKAELGGLSAALTLPALA</sequence>
<keyword evidence="6 11" id="KW-0812">Transmembrane</keyword>
<dbReference type="GO" id="GO:0016301">
    <property type="term" value="F:kinase activity"/>
    <property type="evidence" value="ECO:0007669"/>
    <property type="project" value="UniProtKB-KW"/>
</dbReference>
<evidence type="ECO:0000256" key="1">
    <source>
        <dbReference type="ARBA" id="ARBA00000085"/>
    </source>
</evidence>
<evidence type="ECO:0000256" key="9">
    <source>
        <dbReference type="ARBA" id="ARBA00023012"/>
    </source>
</evidence>
<dbReference type="Pfam" id="PF02518">
    <property type="entry name" value="HATPase_c"/>
    <property type="match status" value="1"/>
</dbReference>
<dbReference type="InterPro" id="IPR003660">
    <property type="entry name" value="HAMP_dom"/>
</dbReference>
<evidence type="ECO:0000256" key="6">
    <source>
        <dbReference type="ARBA" id="ARBA00022692"/>
    </source>
</evidence>